<feature type="transmembrane region" description="Helical" evidence="1">
    <location>
        <begin position="54"/>
        <end position="74"/>
    </location>
</feature>
<reference evidence="2" key="1">
    <citation type="submission" date="2020-11" db="EMBL/GenBank/DDBJ databases">
        <title>Nocardioides cynanchi sp. nov., isolated from soil of rhizosphere of Cynanchum wilfordii.</title>
        <authorList>
            <person name="Lee J.-S."/>
            <person name="Suh M.K."/>
            <person name="Kim J.-S."/>
        </authorList>
    </citation>
    <scope>NUCLEOTIDE SEQUENCE</scope>
    <source>
        <strain evidence="2">KCTC 19276</strain>
    </source>
</reference>
<feature type="transmembrane region" description="Helical" evidence="1">
    <location>
        <begin position="222"/>
        <end position="242"/>
    </location>
</feature>
<dbReference type="EMBL" id="JADKPO010000018">
    <property type="protein sequence ID" value="MBF4768932.1"/>
    <property type="molecule type" value="Genomic_DNA"/>
</dbReference>
<evidence type="ECO:0000313" key="3">
    <source>
        <dbReference type="Proteomes" id="UP000660668"/>
    </source>
</evidence>
<keyword evidence="3" id="KW-1185">Reference proteome</keyword>
<dbReference type="RefSeq" id="WP_194697074.1">
    <property type="nucleotide sequence ID" value="NZ_JADKPO010000018.1"/>
</dbReference>
<feature type="transmembrane region" description="Helical" evidence="1">
    <location>
        <begin position="194"/>
        <end position="215"/>
    </location>
</feature>
<dbReference type="AlphaFoldDB" id="A0A930VLM6"/>
<dbReference type="Proteomes" id="UP000660668">
    <property type="component" value="Unassembled WGS sequence"/>
</dbReference>
<keyword evidence="1" id="KW-0812">Transmembrane</keyword>
<proteinExistence type="predicted"/>
<name>A0A930VLM6_9ACTN</name>
<organism evidence="2 3">
    <name type="scientific">Nocardioides agariphilus</name>
    <dbReference type="NCBI Taxonomy" id="433664"/>
    <lineage>
        <taxon>Bacteria</taxon>
        <taxon>Bacillati</taxon>
        <taxon>Actinomycetota</taxon>
        <taxon>Actinomycetes</taxon>
        <taxon>Propionibacteriales</taxon>
        <taxon>Nocardioidaceae</taxon>
        <taxon>Nocardioides</taxon>
    </lineage>
</organism>
<feature type="transmembrane region" description="Helical" evidence="1">
    <location>
        <begin position="131"/>
        <end position="151"/>
    </location>
</feature>
<gene>
    <name evidence="2" type="ORF">ISU10_14290</name>
</gene>
<feature type="transmembrane region" description="Helical" evidence="1">
    <location>
        <begin position="158"/>
        <end position="174"/>
    </location>
</feature>
<keyword evidence="1" id="KW-1133">Transmembrane helix</keyword>
<evidence type="ECO:0000256" key="1">
    <source>
        <dbReference type="SAM" id="Phobius"/>
    </source>
</evidence>
<evidence type="ECO:0000313" key="2">
    <source>
        <dbReference type="EMBL" id="MBF4768932.1"/>
    </source>
</evidence>
<feature type="transmembrane region" description="Helical" evidence="1">
    <location>
        <begin position="95"/>
        <end position="119"/>
    </location>
</feature>
<sequence length="243" mass="25075">MRAVSAGPGLAQLVLLEGRRLALHPLFLAGVVVAAGGCAAFLARGWSTSGWTVYAGFALMAPFTMVATNVVTLRDHRADTVEQHEALPMPVSTRVGALLTAILAPTLLTVAGLGAVTAYAASRFALDEVDLLVLASLPLIMTALAALGVALARWMPSAFVAPALAVAFYFWTPGDDPSAWRVLMPLNSADDTGAAVMRLPYLLGLTLLFAGAALAQPQRSRTSVLLALVGAALVTLSAAAVLT</sequence>
<accession>A0A930VLM6</accession>
<keyword evidence="1" id="KW-0472">Membrane</keyword>
<feature type="transmembrane region" description="Helical" evidence="1">
    <location>
        <begin position="21"/>
        <end position="42"/>
    </location>
</feature>
<comment type="caution">
    <text evidence="2">The sequence shown here is derived from an EMBL/GenBank/DDBJ whole genome shotgun (WGS) entry which is preliminary data.</text>
</comment>
<protein>
    <submittedName>
        <fullName evidence="2">Uncharacterized protein</fullName>
    </submittedName>
</protein>